<dbReference type="Gene3D" id="1.10.10.10">
    <property type="entry name" value="Winged helix-like DNA-binding domain superfamily/Winged helix DNA-binding domain"/>
    <property type="match status" value="1"/>
</dbReference>
<dbReference type="CDD" id="cd07377">
    <property type="entry name" value="WHTH_GntR"/>
    <property type="match status" value="1"/>
</dbReference>
<dbReference type="SMART" id="SM00345">
    <property type="entry name" value="HTH_GNTR"/>
    <property type="match status" value="1"/>
</dbReference>
<protein>
    <submittedName>
        <fullName evidence="5">Transcriptional regulator</fullName>
    </submittedName>
</protein>
<keyword evidence="2" id="KW-0238">DNA-binding</keyword>
<name>A0A0R1LIK5_9LACO</name>
<dbReference type="PANTHER" id="PTHR43537:SF51">
    <property type="entry name" value="HTH-TYPE TRANSCRIPTIONAL REGULATOR LGOR-RELATED"/>
    <property type="match status" value="1"/>
</dbReference>
<sequence>MQLKNMRSEAYSQLRYRIMHNKYTPGQKISEKVISDELGIGRTPVREAVIRVERDGLIDVVPQSGTYVSRIDMAMANNARFVRQILEVEIMLEATSKMNDDWYRKLQQNLANQVVVAQQGDPDAFFDLDEAFHKTFYQAADREAVWNWLQTLNMHLNRFRWMRLKVTNLDWQTLLDQHQGILDAVRRHELDDVRYSITKHLRLMLSERKYLLNKFPDYFMNVRPEDLTSADVPAHEPGTLDVRGILAQTTMDHD</sequence>
<dbReference type="PANTHER" id="PTHR43537">
    <property type="entry name" value="TRANSCRIPTIONAL REGULATOR, GNTR FAMILY"/>
    <property type="match status" value="1"/>
</dbReference>
<dbReference type="RefSeq" id="WP_083484099.1">
    <property type="nucleotide sequence ID" value="NZ_AZDV01000006.1"/>
</dbReference>
<comment type="caution">
    <text evidence="5">The sequence shown here is derived from an EMBL/GenBank/DDBJ whole genome shotgun (WGS) entry which is preliminary data.</text>
</comment>
<dbReference type="Pfam" id="PF07729">
    <property type="entry name" value="FCD"/>
    <property type="match status" value="1"/>
</dbReference>
<feature type="domain" description="HTH gntR-type" evidence="4">
    <location>
        <begin position="4"/>
        <end position="71"/>
    </location>
</feature>
<dbReference type="InterPro" id="IPR008920">
    <property type="entry name" value="TF_FadR/GntR_C"/>
</dbReference>
<dbReference type="AlphaFoldDB" id="A0A0R1LIK5"/>
<dbReference type="InterPro" id="IPR036388">
    <property type="entry name" value="WH-like_DNA-bd_sf"/>
</dbReference>
<dbReference type="InterPro" id="IPR036390">
    <property type="entry name" value="WH_DNA-bd_sf"/>
</dbReference>
<dbReference type="PATRIC" id="fig|1423715.3.peg.144"/>
<dbReference type="Pfam" id="PF00392">
    <property type="entry name" value="GntR"/>
    <property type="match status" value="1"/>
</dbReference>
<dbReference type="GO" id="GO:0003700">
    <property type="term" value="F:DNA-binding transcription factor activity"/>
    <property type="evidence" value="ECO:0007669"/>
    <property type="project" value="InterPro"/>
</dbReference>
<dbReference type="SUPFAM" id="SSF48008">
    <property type="entry name" value="GntR ligand-binding domain-like"/>
    <property type="match status" value="1"/>
</dbReference>
<proteinExistence type="predicted"/>
<dbReference type="GO" id="GO:0003677">
    <property type="term" value="F:DNA binding"/>
    <property type="evidence" value="ECO:0007669"/>
    <property type="project" value="UniProtKB-KW"/>
</dbReference>
<organism evidence="5 6">
    <name type="scientific">Levilactobacillus acidifarinae DSM 19394 = JCM 15949</name>
    <dbReference type="NCBI Taxonomy" id="1423715"/>
    <lineage>
        <taxon>Bacteria</taxon>
        <taxon>Bacillati</taxon>
        <taxon>Bacillota</taxon>
        <taxon>Bacilli</taxon>
        <taxon>Lactobacillales</taxon>
        <taxon>Lactobacillaceae</taxon>
        <taxon>Levilactobacillus</taxon>
    </lineage>
</organism>
<evidence type="ECO:0000256" key="3">
    <source>
        <dbReference type="ARBA" id="ARBA00023163"/>
    </source>
</evidence>
<keyword evidence="6" id="KW-1185">Reference proteome</keyword>
<dbReference type="Proteomes" id="UP000051955">
    <property type="component" value="Unassembled WGS sequence"/>
</dbReference>
<dbReference type="STRING" id="1423715.FD25_GL000141"/>
<evidence type="ECO:0000313" key="5">
    <source>
        <dbReference type="EMBL" id="KRK95726.1"/>
    </source>
</evidence>
<dbReference type="EMBL" id="AZDV01000006">
    <property type="protein sequence ID" value="KRK95726.1"/>
    <property type="molecule type" value="Genomic_DNA"/>
</dbReference>
<dbReference type="SMART" id="SM00895">
    <property type="entry name" value="FCD"/>
    <property type="match status" value="1"/>
</dbReference>
<dbReference type="OrthoDB" id="574518at2"/>
<dbReference type="InterPro" id="IPR011711">
    <property type="entry name" value="GntR_C"/>
</dbReference>
<dbReference type="PROSITE" id="PS50949">
    <property type="entry name" value="HTH_GNTR"/>
    <property type="match status" value="1"/>
</dbReference>
<evidence type="ECO:0000259" key="4">
    <source>
        <dbReference type="PROSITE" id="PS50949"/>
    </source>
</evidence>
<evidence type="ECO:0000256" key="2">
    <source>
        <dbReference type="ARBA" id="ARBA00023125"/>
    </source>
</evidence>
<evidence type="ECO:0000256" key="1">
    <source>
        <dbReference type="ARBA" id="ARBA00023015"/>
    </source>
</evidence>
<evidence type="ECO:0000313" key="6">
    <source>
        <dbReference type="Proteomes" id="UP000051955"/>
    </source>
</evidence>
<keyword evidence="3" id="KW-0804">Transcription</keyword>
<dbReference type="SUPFAM" id="SSF46785">
    <property type="entry name" value="Winged helix' DNA-binding domain"/>
    <property type="match status" value="1"/>
</dbReference>
<accession>A0A0R1LIK5</accession>
<keyword evidence="1" id="KW-0805">Transcription regulation</keyword>
<gene>
    <name evidence="5" type="ORF">FD25_GL000141</name>
</gene>
<reference evidence="5 6" key="1">
    <citation type="journal article" date="2015" name="Genome Announc.">
        <title>Expanding the biotechnology potential of lactobacilli through comparative genomics of 213 strains and associated genera.</title>
        <authorList>
            <person name="Sun Z."/>
            <person name="Harris H.M."/>
            <person name="McCann A."/>
            <person name="Guo C."/>
            <person name="Argimon S."/>
            <person name="Zhang W."/>
            <person name="Yang X."/>
            <person name="Jeffery I.B."/>
            <person name="Cooney J.C."/>
            <person name="Kagawa T.F."/>
            <person name="Liu W."/>
            <person name="Song Y."/>
            <person name="Salvetti E."/>
            <person name="Wrobel A."/>
            <person name="Rasinkangas P."/>
            <person name="Parkhill J."/>
            <person name="Rea M.C."/>
            <person name="O'Sullivan O."/>
            <person name="Ritari J."/>
            <person name="Douillard F.P."/>
            <person name="Paul Ross R."/>
            <person name="Yang R."/>
            <person name="Briner A.E."/>
            <person name="Felis G.E."/>
            <person name="de Vos W.M."/>
            <person name="Barrangou R."/>
            <person name="Klaenhammer T.R."/>
            <person name="Caufield P.W."/>
            <person name="Cui Y."/>
            <person name="Zhang H."/>
            <person name="O'Toole P.W."/>
        </authorList>
    </citation>
    <scope>NUCLEOTIDE SEQUENCE [LARGE SCALE GENOMIC DNA]</scope>
    <source>
        <strain evidence="5 6">DSM 19394</strain>
    </source>
</reference>
<dbReference type="InterPro" id="IPR000524">
    <property type="entry name" value="Tscrpt_reg_HTH_GntR"/>
</dbReference>
<dbReference type="Gene3D" id="1.20.120.530">
    <property type="entry name" value="GntR ligand-binding domain-like"/>
    <property type="match status" value="1"/>
</dbReference>